<gene>
    <name evidence="2" type="ORF">PPL_08496</name>
</gene>
<dbReference type="Pfam" id="PF18885">
    <property type="entry name" value="DUF5648"/>
    <property type="match status" value="1"/>
</dbReference>
<dbReference type="Pfam" id="PF03945">
    <property type="entry name" value="Endotoxin_N"/>
    <property type="match status" value="1"/>
</dbReference>
<keyword evidence="3" id="KW-1185">Reference proteome</keyword>
<feature type="domain" description="Laminin G" evidence="1">
    <location>
        <begin position="497"/>
        <end position="630"/>
    </location>
</feature>
<dbReference type="InterPro" id="IPR013320">
    <property type="entry name" value="ConA-like_dom_sf"/>
</dbReference>
<dbReference type="InParanoid" id="D3BIC7"/>
<evidence type="ECO:0000259" key="1">
    <source>
        <dbReference type="SMART" id="SM00282"/>
    </source>
</evidence>
<dbReference type="Pfam" id="PF13385">
    <property type="entry name" value="Laminin_G_3"/>
    <property type="match status" value="1"/>
</dbReference>
<name>D3BIC7_HETP5</name>
<dbReference type="SUPFAM" id="SSF56849">
    <property type="entry name" value="delta-Endotoxin (insectocide), N-terminal domain"/>
    <property type="match status" value="1"/>
</dbReference>
<dbReference type="Gene3D" id="2.60.120.200">
    <property type="match status" value="1"/>
</dbReference>
<accession>D3BIC7</accession>
<dbReference type="Gene3D" id="2.80.10.50">
    <property type="match status" value="1"/>
</dbReference>
<sequence>MWYEITIKIDIFNHQVHGDTKVKMPSTFVITRNLITASISVGVSMLTGIPPPLTAAIVNSLFPNEAANPQAVWDSILVYAQVAIDRSIDNATYALVQSELLGFSQLMDEYYFAAMSDPDSTAEYLSSVYISCVTQVIRQEQLFKTQQFQTTLLPLFAQFANVYLSFIRDGVTYGNQLGWSQSVKARYDTLMKSKIISYTDYSNSVINRRIQSIPFQDGYTPPSQWNQITTDLNHFYLSVTLFSYNWKYFDVKLYPTGGSIGPVSHILLSELTGVFNGNAAMCMNIMCKKLYRPEIVASKLSKTTMMSKITPYIHKFVGIVGLFIEYNDGSTKLIGRTLGNYVTQKPTLFLRQIPIVSVSTTSDPNHIFSITFSYADTGATDIIGQVFTDSKAVTMDSSYPGNCLVDIVDPGYDYSIDSLGNSYLSGISFAFDDVDFRYPVSLFAPVAVSQYSIGESNGEYRYLYNLPNSPATDFAAKIGSTSQINIPNKSAYDFGTFDFSATSLVQTTAPGTIMSNKPEAGSSADNGGWRIVINTNGVIIFTIDNGFGFFRATSTSTQIFDGNWHHVAAIRRSGSLEIWLDAVKLTITTTGSNLSARSTNSLLIGAHYYINIATEPHFDGSIDDVTLWNVAITQTQILNTMNRNIFGNEPNLVGYWSFDNNFNDKSSTSNNGASLGSVNFIPINLKKIGWLYGGNSFKAFQVPWSVIMVPEANPDSKKSIVYRFKFTQSNGDRFYYTTESSFTSSGWVYDGIAFLAYNSFDDTVSPKPVYRYSRTQIPTFGSGLVYGYSIVPNLPGWTKEGIAWYTSSDSSTSFLSYQDLEYKMIQNMGSQSCLMAPTTSGSSVTLSTCDQSNLQQFWYLKYDSFGPHLYNPQTKMYLNSQTTTLIGTTSIPQNNFNILNQLTNGRYTIQEYISSLCLQLNTVSNIVEFKTCDSSNQNQIWNYPSSVLVETITYIPLFPGACLDSLGLKCPTTLPEGRTLKTSSSSLSINSQGNGYLTLKYGSSEVYSFGVSTSTSGPYSITIQSDGNVVLNGKSGTYTAIGCWNLGGQYLNLLDNNLYGIPYGLIVQNSKSKMIWSKLGYPTSMKIGLIPGSFIDNNDPTNNYIGVDQFITNGRDYLIIKKNGNAYGAYLYGQNPNHGSSPLWKYEYPTQFKDDLRIYVHYSMQTNSFCFVNSITQSSSCHIFGKWSTTSLESSQYLQLPAPGSDQPSDWAIVLRSTKGSLTYGYFGNSKVYGNSALQPNTNNIYQNRFLSFQINSNIYTLKNMFTNQIIQESPPNLQICKHGWSSSTGAYQLIYDTTTTCSSNAKTMIDSSGTLNDYSSATDRTIVLIPAMPELVIFNSYGLYLWSQGYSTL</sequence>
<dbReference type="Gene3D" id="1.20.190.10">
    <property type="entry name" value="Pesticidal crystal protein, N-terminal domain"/>
    <property type="match status" value="1"/>
</dbReference>
<dbReference type="SMART" id="SM00282">
    <property type="entry name" value="LamG"/>
    <property type="match status" value="1"/>
</dbReference>
<dbReference type="OMA" id="AANNCAN"/>
<dbReference type="PROSITE" id="PS50231">
    <property type="entry name" value="RICIN_B_LECTIN"/>
    <property type="match status" value="1"/>
</dbReference>
<organism evidence="2 3">
    <name type="scientific">Heterostelium pallidum (strain ATCC 26659 / Pp 5 / PN500)</name>
    <name type="common">Cellular slime mold</name>
    <name type="synonym">Polysphondylium pallidum</name>
    <dbReference type="NCBI Taxonomy" id="670386"/>
    <lineage>
        <taxon>Eukaryota</taxon>
        <taxon>Amoebozoa</taxon>
        <taxon>Evosea</taxon>
        <taxon>Eumycetozoa</taxon>
        <taxon>Dictyostelia</taxon>
        <taxon>Acytosteliales</taxon>
        <taxon>Acytosteliaceae</taxon>
        <taxon>Heterostelium</taxon>
    </lineage>
</organism>
<dbReference type="InterPro" id="IPR001791">
    <property type="entry name" value="Laminin_G"/>
</dbReference>
<dbReference type="InterPro" id="IPR038979">
    <property type="entry name" value="Pest_crys"/>
</dbReference>
<evidence type="ECO:0000313" key="3">
    <source>
        <dbReference type="Proteomes" id="UP000001396"/>
    </source>
</evidence>
<protein>
    <recommendedName>
        <fullName evidence="1">Laminin G domain-containing protein</fullName>
    </recommendedName>
</protein>
<dbReference type="InterPro" id="IPR035992">
    <property type="entry name" value="Ricin_B-like_lectins"/>
</dbReference>
<dbReference type="InterPro" id="IPR005639">
    <property type="entry name" value="Pest_crys_dom_I"/>
</dbReference>
<dbReference type="EMBL" id="ADBJ01000037">
    <property type="protein sequence ID" value="EFA79027.1"/>
    <property type="molecule type" value="Genomic_DNA"/>
</dbReference>
<dbReference type="GO" id="GO:0001907">
    <property type="term" value="P:symbiont-mediated killing of host cell"/>
    <property type="evidence" value="ECO:0007669"/>
    <property type="project" value="InterPro"/>
</dbReference>
<dbReference type="PANTHER" id="PTHR37003">
    <property type="entry name" value="ENDOTOXIN_N DOMAIN-CONTAINING PROTEIN-RELATED"/>
    <property type="match status" value="1"/>
</dbReference>
<comment type="caution">
    <text evidence="2">The sequence shown here is derived from an EMBL/GenBank/DDBJ whole genome shotgun (WGS) entry which is preliminary data.</text>
</comment>
<dbReference type="InterPro" id="IPR036426">
    <property type="entry name" value="Bulb-type_lectin_dom_sf"/>
</dbReference>
<dbReference type="GeneID" id="31363975"/>
<dbReference type="RefSeq" id="XP_020431150.1">
    <property type="nucleotide sequence ID" value="XM_020579311.1"/>
</dbReference>
<dbReference type="InterPro" id="IPR043708">
    <property type="entry name" value="DUF5648"/>
</dbReference>
<dbReference type="Proteomes" id="UP000001396">
    <property type="component" value="Unassembled WGS sequence"/>
</dbReference>
<evidence type="ECO:0000313" key="2">
    <source>
        <dbReference type="EMBL" id="EFA79027.1"/>
    </source>
</evidence>
<proteinExistence type="predicted"/>
<dbReference type="Gene3D" id="2.90.10.10">
    <property type="entry name" value="Bulb-type lectin domain"/>
    <property type="match status" value="1"/>
</dbReference>
<dbReference type="SUPFAM" id="SSF50370">
    <property type="entry name" value="Ricin B-like lectins"/>
    <property type="match status" value="1"/>
</dbReference>
<dbReference type="SUPFAM" id="SSF49899">
    <property type="entry name" value="Concanavalin A-like lectins/glucanases"/>
    <property type="match status" value="1"/>
</dbReference>
<dbReference type="InterPro" id="IPR036716">
    <property type="entry name" value="Pest_crys_N_sf"/>
</dbReference>
<dbReference type="PANTHER" id="PTHR37003:SF2">
    <property type="entry name" value="PESTICIDAL CRYSTAL PROTEIN N-TERMINAL DOMAIN-CONTAINING PROTEIN"/>
    <property type="match status" value="1"/>
</dbReference>
<dbReference type="GO" id="GO:0090729">
    <property type="term" value="F:toxin activity"/>
    <property type="evidence" value="ECO:0007669"/>
    <property type="project" value="InterPro"/>
</dbReference>
<reference evidence="2 3" key="1">
    <citation type="journal article" date="2011" name="Genome Res.">
        <title>Phylogeny-wide analysis of social amoeba genomes highlights ancient origins for complex intercellular communication.</title>
        <authorList>
            <person name="Heidel A.J."/>
            <person name="Lawal H.M."/>
            <person name="Felder M."/>
            <person name="Schilde C."/>
            <person name="Helps N.R."/>
            <person name="Tunggal B."/>
            <person name="Rivero F."/>
            <person name="John U."/>
            <person name="Schleicher M."/>
            <person name="Eichinger L."/>
            <person name="Platzer M."/>
            <person name="Noegel A.A."/>
            <person name="Schaap P."/>
            <person name="Gloeckner G."/>
        </authorList>
    </citation>
    <scope>NUCLEOTIDE SEQUENCE [LARGE SCALE GENOMIC DNA]</scope>
    <source>
        <strain evidence="3">ATCC 26659 / Pp 5 / PN500</strain>
    </source>
</reference>